<evidence type="ECO:0000313" key="6">
    <source>
        <dbReference type="Proteomes" id="UP001278766"/>
    </source>
</evidence>
<dbReference type="Pfam" id="PF12796">
    <property type="entry name" value="Ank_2"/>
    <property type="match status" value="2"/>
</dbReference>
<dbReference type="PROSITE" id="PS50088">
    <property type="entry name" value="ANK_REPEAT"/>
    <property type="match status" value="5"/>
</dbReference>
<feature type="repeat" description="ANK" evidence="3">
    <location>
        <begin position="597"/>
        <end position="629"/>
    </location>
</feature>
<dbReference type="Proteomes" id="UP001278766">
    <property type="component" value="Unassembled WGS sequence"/>
</dbReference>
<dbReference type="EMBL" id="JAUEPN010000010">
    <property type="protein sequence ID" value="KAK3291300.1"/>
    <property type="molecule type" value="Genomic_DNA"/>
</dbReference>
<dbReference type="AlphaFoldDB" id="A0AAE0H7U2"/>
<gene>
    <name evidence="5" type="ORF">B0H64DRAFT_45696</name>
</gene>
<feature type="repeat" description="ANK" evidence="3">
    <location>
        <begin position="564"/>
        <end position="596"/>
    </location>
</feature>
<keyword evidence="1" id="KW-0677">Repeat</keyword>
<feature type="region of interest" description="Disordered" evidence="4">
    <location>
        <begin position="1"/>
        <end position="23"/>
    </location>
</feature>
<feature type="repeat" description="ANK" evidence="3">
    <location>
        <begin position="630"/>
        <end position="662"/>
    </location>
</feature>
<evidence type="ECO:0000256" key="2">
    <source>
        <dbReference type="ARBA" id="ARBA00023043"/>
    </source>
</evidence>
<dbReference type="InterPro" id="IPR036770">
    <property type="entry name" value="Ankyrin_rpt-contain_sf"/>
</dbReference>
<evidence type="ECO:0000256" key="4">
    <source>
        <dbReference type="SAM" id="MobiDB-lite"/>
    </source>
</evidence>
<dbReference type="PANTHER" id="PTHR24189">
    <property type="entry name" value="MYOTROPHIN"/>
    <property type="match status" value="1"/>
</dbReference>
<dbReference type="PROSITE" id="PS50297">
    <property type="entry name" value="ANK_REP_REGION"/>
    <property type="match status" value="3"/>
</dbReference>
<organism evidence="5 6">
    <name type="scientific">Chaetomium fimeti</name>
    <dbReference type="NCBI Taxonomy" id="1854472"/>
    <lineage>
        <taxon>Eukaryota</taxon>
        <taxon>Fungi</taxon>
        <taxon>Dikarya</taxon>
        <taxon>Ascomycota</taxon>
        <taxon>Pezizomycotina</taxon>
        <taxon>Sordariomycetes</taxon>
        <taxon>Sordariomycetidae</taxon>
        <taxon>Sordariales</taxon>
        <taxon>Chaetomiaceae</taxon>
        <taxon>Chaetomium</taxon>
    </lineage>
</organism>
<feature type="repeat" description="ANK" evidence="3">
    <location>
        <begin position="498"/>
        <end position="530"/>
    </location>
</feature>
<dbReference type="RefSeq" id="XP_062654814.1">
    <property type="nucleotide sequence ID" value="XM_062807362.1"/>
</dbReference>
<feature type="repeat" description="ANK" evidence="3">
    <location>
        <begin position="531"/>
        <end position="563"/>
    </location>
</feature>
<dbReference type="Gene3D" id="1.25.40.20">
    <property type="entry name" value="Ankyrin repeat-containing domain"/>
    <property type="match status" value="1"/>
</dbReference>
<proteinExistence type="predicted"/>
<dbReference type="InterPro" id="IPR002110">
    <property type="entry name" value="Ankyrin_rpt"/>
</dbReference>
<sequence length="823" mass="91907">MDSTDMDIDNPRPGEDATEGGTGSYNLTFKITTTLQDELDAFVRYSRLGLFRRAQEVYADVLEGTYDTLFPVTAELADSLLEQGSFHRLSRLMDSRLRRVEELGFEKGQVGLLQLLKALTDLHHHGNLRSALSVARSWREHAATFMIPVTLSTVDKLSLAAYLRIVAFAYTASNWLRPHDMQPPWQNYSAEPWLGFYHLFRRLSGEPADAWSARSLFRPLIASLSLREAAELYEMWLTAKRAQSPHETDEEELLADLSITTSYGRKLIASGNTGDRTIPRRINELLGRSQGLLGELTTLIQEVDDLTNIRIRPALELDLARLEQVAATVGNPQTYDFFLNSGKQTWLLARKNHDLVTQMDWFRIQHIPAAFGVHTLEGDIFGDLRDWNEDMLGYVTAMADRILSVPEVATILASSPKLGEERTESDTAAMQAFRNPLLNVLDKPWGVEDFETWLDSSAMTIPMVTFRGSVARLLLAQPTEVKGKVAGAKRKILEVWQDMQWPLHCMVGTGYIGGVQLLLQHGARLDMRDSEQQTPLYLAVKVRNIAMVDFLLRHHAPTDSVDVDGHWSLSWAAIQGHEPIARLLIDRGANNNAGGTYIQTLLSLAIENGHETIVRLLLDRGADINIEDSRGQTPLSLAIENGHEAIVRLLFDRSAGINAQSRSSGQTSLALATGNGREGTARLPLGRDAHINADDTHTPAVQKGSPATPSAKPAMAAQGKEKMYGPRFGLPLGPFQGASLVYISNVLKVSKTRGTLCSTRKTIRRPRLRNRRRLHRSSWCMIQSWSRYPEQKTRRGHIRSVTLCLAGSSSVPWKGMCQSWRAR</sequence>
<reference evidence="5" key="2">
    <citation type="submission" date="2023-06" db="EMBL/GenBank/DDBJ databases">
        <authorList>
            <consortium name="Lawrence Berkeley National Laboratory"/>
            <person name="Haridas S."/>
            <person name="Hensen N."/>
            <person name="Bonometti L."/>
            <person name="Westerberg I."/>
            <person name="Brannstrom I.O."/>
            <person name="Guillou S."/>
            <person name="Cros-Aarteil S."/>
            <person name="Calhoun S."/>
            <person name="Kuo A."/>
            <person name="Mondo S."/>
            <person name="Pangilinan J."/>
            <person name="Riley R."/>
            <person name="Labutti K."/>
            <person name="Andreopoulos B."/>
            <person name="Lipzen A."/>
            <person name="Chen C."/>
            <person name="Yanf M."/>
            <person name="Daum C."/>
            <person name="Ng V."/>
            <person name="Clum A."/>
            <person name="Steindorff A."/>
            <person name="Ohm R."/>
            <person name="Martin F."/>
            <person name="Silar P."/>
            <person name="Natvig D."/>
            <person name="Lalanne C."/>
            <person name="Gautier V."/>
            <person name="Ament-Velasquez S.L."/>
            <person name="Kruys A."/>
            <person name="Hutchinson M.I."/>
            <person name="Powell A.J."/>
            <person name="Barry K."/>
            <person name="Miller A.N."/>
            <person name="Grigoriev I.V."/>
            <person name="Debuchy R."/>
            <person name="Gladieux P."/>
            <person name="Thoren M.H."/>
            <person name="Johannesson H."/>
        </authorList>
    </citation>
    <scope>NUCLEOTIDE SEQUENCE</scope>
    <source>
        <strain evidence="5">CBS 168.71</strain>
    </source>
</reference>
<keyword evidence="2 3" id="KW-0040">ANK repeat</keyword>
<dbReference type="InterPro" id="IPR050745">
    <property type="entry name" value="Multifunctional_regulatory"/>
</dbReference>
<evidence type="ECO:0000256" key="3">
    <source>
        <dbReference type="PROSITE-ProRule" id="PRU00023"/>
    </source>
</evidence>
<name>A0AAE0H7U2_9PEZI</name>
<dbReference type="PANTHER" id="PTHR24189:SF50">
    <property type="entry name" value="ANKYRIN REPEAT AND SOCS BOX PROTEIN 2"/>
    <property type="match status" value="1"/>
</dbReference>
<reference evidence="5" key="1">
    <citation type="journal article" date="2023" name="Mol. Phylogenet. Evol.">
        <title>Genome-scale phylogeny and comparative genomics of the fungal order Sordariales.</title>
        <authorList>
            <person name="Hensen N."/>
            <person name="Bonometti L."/>
            <person name="Westerberg I."/>
            <person name="Brannstrom I.O."/>
            <person name="Guillou S."/>
            <person name="Cros-Aarteil S."/>
            <person name="Calhoun S."/>
            <person name="Haridas S."/>
            <person name="Kuo A."/>
            <person name="Mondo S."/>
            <person name="Pangilinan J."/>
            <person name="Riley R."/>
            <person name="LaButti K."/>
            <person name="Andreopoulos B."/>
            <person name="Lipzen A."/>
            <person name="Chen C."/>
            <person name="Yan M."/>
            <person name="Daum C."/>
            <person name="Ng V."/>
            <person name="Clum A."/>
            <person name="Steindorff A."/>
            <person name="Ohm R.A."/>
            <person name="Martin F."/>
            <person name="Silar P."/>
            <person name="Natvig D.O."/>
            <person name="Lalanne C."/>
            <person name="Gautier V."/>
            <person name="Ament-Velasquez S.L."/>
            <person name="Kruys A."/>
            <person name="Hutchinson M.I."/>
            <person name="Powell A.J."/>
            <person name="Barry K."/>
            <person name="Miller A.N."/>
            <person name="Grigoriev I.V."/>
            <person name="Debuchy R."/>
            <person name="Gladieux P."/>
            <person name="Hiltunen Thoren M."/>
            <person name="Johannesson H."/>
        </authorList>
    </citation>
    <scope>NUCLEOTIDE SEQUENCE</scope>
    <source>
        <strain evidence="5">CBS 168.71</strain>
    </source>
</reference>
<protein>
    <submittedName>
        <fullName evidence="5">Uncharacterized protein</fullName>
    </submittedName>
</protein>
<dbReference type="SUPFAM" id="SSF48403">
    <property type="entry name" value="Ankyrin repeat"/>
    <property type="match status" value="1"/>
</dbReference>
<accession>A0AAE0H7U2</accession>
<evidence type="ECO:0000313" key="5">
    <source>
        <dbReference type="EMBL" id="KAK3291300.1"/>
    </source>
</evidence>
<evidence type="ECO:0000256" key="1">
    <source>
        <dbReference type="ARBA" id="ARBA00022737"/>
    </source>
</evidence>
<comment type="caution">
    <text evidence="5">The sequence shown here is derived from an EMBL/GenBank/DDBJ whole genome shotgun (WGS) entry which is preliminary data.</text>
</comment>
<keyword evidence="6" id="KW-1185">Reference proteome</keyword>
<dbReference type="GeneID" id="87844310"/>
<dbReference type="SMART" id="SM00248">
    <property type="entry name" value="ANK"/>
    <property type="match status" value="6"/>
</dbReference>